<dbReference type="STRING" id="940295.EYM_00460"/>
<dbReference type="RefSeq" id="WP_075049173.1">
    <property type="nucleotide sequence ID" value="NZ_CP006867.1"/>
</dbReference>
<dbReference type="GeneID" id="30679512"/>
<dbReference type="EMBL" id="CP006867">
    <property type="protein sequence ID" value="ALU12113.1"/>
    <property type="molecule type" value="Genomic_DNA"/>
</dbReference>
<protein>
    <submittedName>
        <fullName evidence="1">Uncharacterized protein</fullName>
    </submittedName>
</protein>
<sequence length="387" mass="44125">MSEGDIFLDILFKRLQVKEKPELKVPKIGLKEPEVTVNEIENFYAVDGGGGLAKLDGGRTFYVARAVATSREDIIRDLRAEVTYWHSKPLLEAMRSEVELKVALSAPGNAVVMDGSYYTMVTKWMTRILRIALMRAKLSEIVSFQPTISALNLLNELLLRKKIVFIAKNPSFKFFKNYYILRKMYEETGDEKYFLLMKEPLLNKKDLLTEAKRKSIREYVLLLLNSAVTDADLLEGEGLSSALELPLPKQLRKFASPSKWNEVSKMAAEYYELSVGESPRFDRFNVCNLRVPRIWWLKKGKVFLTIEELSEISICALTSIREREIVPNLALRILGNELEYPPLLEVAHMLSTLSSSQLLSYVNLLSTSMNIGIDGLREELISLSRSK</sequence>
<organism evidence="1 2">
    <name type="scientific">Ignicoccus islandicus DSM 13165</name>
    <dbReference type="NCBI Taxonomy" id="940295"/>
    <lineage>
        <taxon>Archaea</taxon>
        <taxon>Thermoproteota</taxon>
        <taxon>Thermoprotei</taxon>
        <taxon>Desulfurococcales</taxon>
        <taxon>Desulfurococcaceae</taxon>
        <taxon>Ignicoccus</taxon>
    </lineage>
</organism>
<evidence type="ECO:0000313" key="2">
    <source>
        <dbReference type="Proteomes" id="UP000060778"/>
    </source>
</evidence>
<dbReference type="AlphaFoldDB" id="A0A0U2WMC9"/>
<gene>
    <name evidence="1" type="ORF">EYM_00460</name>
</gene>
<proteinExistence type="predicted"/>
<reference evidence="1 2" key="1">
    <citation type="submission" date="2013-11" db="EMBL/GenBank/DDBJ databases">
        <title>Comparative genomics of Ignicoccus.</title>
        <authorList>
            <person name="Podar M."/>
        </authorList>
    </citation>
    <scope>NUCLEOTIDE SEQUENCE [LARGE SCALE GENOMIC DNA]</scope>
    <source>
        <strain evidence="1 2">DSM 13165</strain>
    </source>
</reference>
<dbReference type="KEGG" id="iis:EYM_00460"/>
<accession>A0A0U2WMC9</accession>
<evidence type="ECO:0000313" key="1">
    <source>
        <dbReference type="EMBL" id="ALU12113.1"/>
    </source>
</evidence>
<keyword evidence="2" id="KW-1185">Reference proteome</keyword>
<name>A0A0U2WMC9_9CREN</name>
<dbReference type="Proteomes" id="UP000060778">
    <property type="component" value="Chromosome"/>
</dbReference>